<proteinExistence type="predicted"/>
<dbReference type="OrthoDB" id="9792269at2"/>
<dbReference type="PANTHER" id="PTHR46401:SF2">
    <property type="entry name" value="GLYCOSYLTRANSFERASE WBBK-RELATED"/>
    <property type="match status" value="1"/>
</dbReference>
<keyword evidence="1" id="KW-0328">Glycosyltransferase</keyword>
<dbReference type="KEGG" id="noy:EXE57_14770"/>
<evidence type="ECO:0000256" key="1">
    <source>
        <dbReference type="ARBA" id="ARBA00022676"/>
    </source>
</evidence>
<evidence type="ECO:0000313" key="5">
    <source>
        <dbReference type="Proteomes" id="UP000294894"/>
    </source>
</evidence>
<evidence type="ECO:0000313" key="4">
    <source>
        <dbReference type="EMBL" id="QBR93388.1"/>
    </source>
</evidence>
<dbReference type="Proteomes" id="UP000294894">
    <property type="component" value="Chromosome"/>
</dbReference>
<evidence type="ECO:0000256" key="2">
    <source>
        <dbReference type="ARBA" id="ARBA00022679"/>
    </source>
</evidence>
<dbReference type="SUPFAM" id="SSF53756">
    <property type="entry name" value="UDP-Glycosyltransferase/glycogen phosphorylase"/>
    <property type="match status" value="1"/>
</dbReference>
<keyword evidence="2" id="KW-0808">Transferase</keyword>
<evidence type="ECO:0000259" key="3">
    <source>
        <dbReference type="Pfam" id="PF13579"/>
    </source>
</evidence>
<protein>
    <submittedName>
        <fullName evidence="4">DUF1972 domain-containing protein</fullName>
    </submittedName>
</protein>
<sequence>MHVAMIGTRGVPAQYGGFETAVEEIGSRMAADGHRVTVYCRNPDQTLEEHLGMTLVNLPALRKRSLETLSHSGLSVAHAARHRPDAAVLFNAGNAPFIPLLKARRIPTAVHVDGLEWKRAKWQGAGARYYRWAERYAASSGLALIADAQGIADHLRETYGVDSHVIPYGAPIMDPGADRLGELALSPGAYHLVVARLEPENHVDVIVRGYAAAGSPHPLVVVGSAPYGDDHIADIRGAAGESDARFVGAVWDQDLLNQLYANSLSYLHGHSVGGTNPSLLRALGCAAPVTAYDVNFNREVTAGHARFFSDPATVAAEIRGDDADPEGARKRGALGQQHAAATYRWDDVAERYLRMLTEIAGR</sequence>
<feature type="domain" description="Glycosyltransferase subfamily 4-like N-terminal" evidence="3">
    <location>
        <begin position="16"/>
        <end position="169"/>
    </location>
</feature>
<keyword evidence="5" id="KW-1185">Reference proteome</keyword>
<dbReference type="PANTHER" id="PTHR46401">
    <property type="entry name" value="GLYCOSYLTRANSFERASE WBBK-RELATED"/>
    <property type="match status" value="1"/>
</dbReference>
<dbReference type="GO" id="GO:0009103">
    <property type="term" value="P:lipopolysaccharide biosynthetic process"/>
    <property type="evidence" value="ECO:0007669"/>
    <property type="project" value="TreeGrafter"/>
</dbReference>
<name>A0A4P7GMJ7_9ACTN</name>
<dbReference type="InterPro" id="IPR028098">
    <property type="entry name" value="Glyco_trans_4-like_N"/>
</dbReference>
<dbReference type="AlphaFoldDB" id="A0A4P7GMJ7"/>
<dbReference type="Gene3D" id="3.40.50.2000">
    <property type="entry name" value="Glycogen Phosphorylase B"/>
    <property type="match status" value="2"/>
</dbReference>
<organism evidence="4 5">
    <name type="scientific">Nocardioides euryhalodurans</name>
    <dbReference type="NCBI Taxonomy" id="2518370"/>
    <lineage>
        <taxon>Bacteria</taxon>
        <taxon>Bacillati</taxon>
        <taxon>Actinomycetota</taxon>
        <taxon>Actinomycetes</taxon>
        <taxon>Propionibacteriales</taxon>
        <taxon>Nocardioidaceae</taxon>
        <taxon>Nocardioides</taxon>
    </lineage>
</organism>
<dbReference type="EMBL" id="CP038267">
    <property type="protein sequence ID" value="QBR93388.1"/>
    <property type="molecule type" value="Genomic_DNA"/>
</dbReference>
<dbReference type="GO" id="GO:0016757">
    <property type="term" value="F:glycosyltransferase activity"/>
    <property type="evidence" value="ECO:0007669"/>
    <property type="project" value="UniProtKB-KW"/>
</dbReference>
<gene>
    <name evidence="4" type="ORF">EXE57_14770</name>
</gene>
<reference evidence="4 5" key="1">
    <citation type="submission" date="2019-03" db="EMBL/GenBank/DDBJ databases">
        <title>Three New Species of Nocardioides, Nocardioides euryhalodurans sp. nov., Nocardioides seonyuensis sp. nov. and Nocardioides eburneoflavus sp. nov., Iolated from Soil.</title>
        <authorList>
            <person name="Roh S.G."/>
            <person name="Lee C."/>
            <person name="Kim M.-K."/>
            <person name="Kim S.B."/>
        </authorList>
    </citation>
    <scope>NUCLEOTIDE SEQUENCE [LARGE SCALE GENOMIC DNA]</scope>
    <source>
        <strain evidence="4 5">MMS17-SY117</strain>
    </source>
</reference>
<accession>A0A4P7GMJ7</accession>
<dbReference type="Pfam" id="PF13579">
    <property type="entry name" value="Glyco_trans_4_4"/>
    <property type="match status" value="1"/>
</dbReference>